<keyword evidence="2" id="KW-1185">Reference proteome</keyword>
<evidence type="ECO:0000313" key="1">
    <source>
        <dbReference type="EMBL" id="KJK49670.1"/>
    </source>
</evidence>
<sequence>MTPESLAAVLDTMPQQRQAIADGEASAETYEAVALRVAVFERPGRPSLGKSFLASNGFCTGTNVACAAVLTPR</sequence>
<dbReference type="EMBL" id="JYJG01000076">
    <property type="protein sequence ID" value="KJK49670.1"/>
    <property type="molecule type" value="Genomic_DNA"/>
</dbReference>
<gene>
    <name evidence="1" type="ORF">UK23_13040</name>
</gene>
<accession>A0A0F0H2D1</accession>
<evidence type="ECO:0000313" key="2">
    <source>
        <dbReference type="Proteomes" id="UP000033393"/>
    </source>
</evidence>
<proteinExistence type="predicted"/>
<organism evidence="1 2">
    <name type="scientific">Lentzea aerocolonigenes</name>
    <name type="common">Lechevalieria aerocolonigenes</name>
    <name type="synonym">Saccharothrix aerocolonigenes</name>
    <dbReference type="NCBI Taxonomy" id="68170"/>
    <lineage>
        <taxon>Bacteria</taxon>
        <taxon>Bacillati</taxon>
        <taxon>Actinomycetota</taxon>
        <taxon>Actinomycetes</taxon>
        <taxon>Pseudonocardiales</taxon>
        <taxon>Pseudonocardiaceae</taxon>
        <taxon>Lentzea</taxon>
    </lineage>
</organism>
<comment type="caution">
    <text evidence="1">The sequence shown here is derived from an EMBL/GenBank/DDBJ whole genome shotgun (WGS) entry which is preliminary data.</text>
</comment>
<name>A0A0F0H2D1_LENAE</name>
<dbReference type="RefSeq" id="WP_045311737.1">
    <property type="nucleotide sequence ID" value="NZ_JYJG01000076.1"/>
</dbReference>
<reference evidence="1 2" key="1">
    <citation type="submission" date="2015-02" db="EMBL/GenBank/DDBJ databases">
        <authorList>
            <person name="Ju K.-S."/>
            <person name="Doroghazi J.R."/>
            <person name="Metcalf W."/>
        </authorList>
    </citation>
    <scope>NUCLEOTIDE SEQUENCE [LARGE SCALE GENOMIC DNA]</scope>
    <source>
        <strain evidence="1 2">NRRL B-16140</strain>
    </source>
</reference>
<dbReference type="Proteomes" id="UP000033393">
    <property type="component" value="Unassembled WGS sequence"/>
</dbReference>
<dbReference type="AlphaFoldDB" id="A0A0F0H2D1"/>
<protein>
    <submittedName>
        <fullName evidence="1">Uncharacterized protein</fullName>
    </submittedName>
</protein>
<dbReference type="PATRIC" id="fig|68170.10.peg.2384"/>